<evidence type="ECO:0000256" key="1">
    <source>
        <dbReference type="SAM" id="MobiDB-lite"/>
    </source>
</evidence>
<organism evidence="3 4">
    <name type="scientific">Nocardioides cremeus</name>
    <dbReference type="NCBI Taxonomy" id="3058044"/>
    <lineage>
        <taxon>Bacteria</taxon>
        <taxon>Bacillati</taxon>
        <taxon>Actinomycetota</taxon>
        <taxon>Actinomycetes</taxon>
        <taxon>Propionibacteriales</taxon>
        <taxon>Nocardioidaceae</taxon>
        <taxon>Nocardioides</taxon>
    </lineage>
</organism>
<feature type="domain" description="AAA+ ATPase" evidence="2">
    <location>
        <begin position="39"/>
        <end position="236"/>
    </location>
</feature>
<dbReference type="GO" id="GO:0005524">
    <property type="term" value="F:ATP binding"/>
    <property type="evidence" value="ECO:0007669"/>
    <property type="project" value="UniProtKB-KW"/>
</dbReference>
<dbReference type="InterPro" id="IPR041664">
    <property type="entry name" value="AAA_16"/>
</dbReference>
<comment type="caution">
    <text evidence="3">The sequence shown here is derived from an EMBL/GenBank/DDBJ whole genome shotgun (WGS) entry which is preliminary data.</text>
</comment>
<dbReference type="PANTHER" id="PTHR34301">
    <property type="entry name" value="DNA-BINDING PROTEIN-RELATED"/>
    <property type="match status" value="1"/>
</dbReference>
<keyword evidence="3" id="KW-0547">Nucleotide-binding</keyword>
<name>A0ABT8TV95_9ACTN</name>
<dbReference type="Gene3D" id="3.40.50.300">
    <property type="entry name" value="P-loop containing nucleotide triphosphate hydrolases"/>
    <property type="match status" value="1"/>
</dbReference>
<dbReference type="SMART" id="SM00382">
    <property type="entry name" value="AAA"/>
    <property type="match status" value="1"/>
</dbReference>
<dbReference type="InterPro" id="IPR003593">
    <property type="entry name" value="AAA+_ATPase"/>
</dbReference>
<dbReference type="Pfam" id="PF13191">
    <property type="entry name" value="AAA_16"/>
    <property type="match status" value="1"/>
</dbReference>
<evidence type="ECO:0000313" key="3">
    <source>
        <dbReference type="EMBL" id="MDO3397887.1"/>
    </source>
</evidence>
<reference evidence="3" key="1">
    <citation type="submission" date="2023-06" db="EMBL/GenBank/DDBJ databases">
        <title>Genome sequence of Nocardioides sp. SOB44.</title>
        <authorList>
            <person name="Zhang G."/>
        </authorList>
    </citation>
    <scope>NUCLEOTIDE SEQUENCE</scope>
    <source>
        <strain evidence="3">SOB44</strain>
    </source>
</reference>
<proteinExistence type="predicted"/>
<dbReference type="RefSeq" id="WP_056678579.1">
    <property type="nucleotide sequence ID" value="NZ_JAULSC010000030.1"/>
</dbReference>
<dbReference type="InterPro" id="IPR027417">
    <property type="entry name" value="P-loop_NTPase"/>
</dbReference>
<dbReference type="PANTHER" id="PTHR34301:SF8">
    <property type="entry name" value="ATPASE DOMAIN-CONTAINING PROTEIN"/>
    <property type="match status" value="1"/>
</dbReference>
<feature type="region of interest" description="Disordered" evidence="1">
    <location>
        <begin position="394"/>
        <end position="429"/>
    </location>
</feature>
<dbReference type="Proteomes" id="UP001168363">
    <property type="component" value="Unassembled WGS sequence"/>
</dbReference>
<dbReference type="SUPFAM" id="SSF52540">
    <property type="entry name" value="P-loop containing nucleoside triphosphate hydrolases"/>
    <property type="match status" value="1"/>
</dbReference>
<accession>A0ABT8TV95</accession>
<evidence type="ECO:0000313" key="4">
    <source>
        <dbReference type="Proteomes" id="UP001168363"/>
    </source>
</evidence>
<keyword evidence="4" id="KW-1185">Reference proteome</keyword>
<sequence length="429" mass="45779">MLPNPYSPGELPRVLAGREEQQNRIRGYLSRIGTYGEMGGPLLVFQGPRGVGKTSLLREAQRDAEGHGFITAWVSCRRSAPFLPDLVSRIGKAIETADILPRAEKGRWGLRLERIGVEIGVPSVVKVSASASADRYEGDPPRGARISALEDLLHETSRQVRGRGGAGLVVFVDELHAAARDDLAVLLNAMQNLAGKREDNPFAVIGAGLPSAPAALVKAATFGERSTFLTLPRLQPAAAETAVAEPADDLGVHWTSQALQAVVSEAQGFPYLLQVLAHATWEAARPSREGVVLDIDDVNAGLPVADDQLTTMYSARWAAASDLEKKIMAVMAGAGSTTVTRAEIAATLERPTQALGVPRERLIDKGIIEPVGHGELRFTMPGFDRYIRETLATGAPSDATDPALGRLGAGRRRRELPPASDGGHDTPQL</sequence>
<evidence type="ECO:0000259" key="2">
    <source>
        <dbReference type="SMART" id="SM00382"/>
    </source>
</evidence>
<gene>
    <name evidence="3" type="ORF">QWJ41_19335</name>
</gene>
<dbReference type="EMBL" id="JAULSC010000030">
    <property type="protein sequence ID" value="MDO3397887.1"/>
    <property type="molecule type" value="Genomic_DNA"/>
</dbReference>
<keyword evidence="3" id="KW-0067">ATP-binding</keyword>
<protein>
    <submittedName>
        <fullName evidence="3">ATP-binding protein</fullName>
    </submittedName>
</protein>